<dbReference type="EMBL" id="ML977199">
    <property type="protein sequence ID" value="KAF1981468.1"/>
    <property type="molecule type" value="Genomic_DNA"/>
</dbReference>
<keyword evidence="2" id="KW-1185">Reference proteome</keyword>
<name>A0A6G1GL77_9PEZI</name>
<evidence type="ECO:0000313" key="2">
    <source>
        <dbReference type="Proteomes" id="UP000800041"/>
    </source>
</evidence>
<accession>A0A6G1GL77</accession>
<reference evidence="1" key="1">
    <citation type="journal article" date="2020" name="Stud. Mycol.">
        <title>101 Dothideomycetes genomes: a test case for predicting lifestyles and emergence of pathogens.</title>
        <authorList>
            <person name="Haridas S."/>
            <person name="Albert R."/>
            <person name="Binder M."/>
            <person name="Bloem J."/>
            <person name="Labutti K."/>
            <person name="Salamov A."/>
            <person name="Andreopoulos B."/>
            <person name="Baker S."/>
            <person name="Barry K."/>
            <person name="Bills G."/>
            <person name="Bluhm B."/>
            <person name="Cannon C."/>
            <person name="Castanera R."/>
            <person name="Culley D."/>
            <person name="Daum C."/>
            <person name="Ezra D."/>
            <person name="Gonzalez J."/>
            <person name="Henrissat B."/>
            <person name="Kuo A."/>
            <person name="Liang C."/>
            <person name="Lipzen A."/>
            <person name="Lutzoni F."/>
            <person name="Magnuson J."/>
            <person name="Mondo S."/>
            <person name="Nolan M."/>
            <person name="Ohm R."/>
            <person name="Pangilinan J."/>
            <person name="Park H.-J."/>
            <person name="Ramirez L."/>
            <person name="Alfaro M."/>
            <person name="Sun H."/>
            <person name="Tritt A."/>
            <person name="Yoshinaga Y."/>
            <person name="Zwiers L.-H."/>
            <person name="Turgeon B."/>
            <person name="Goodwin S."/>
            <person name="Spatafora J."/>
            <person name="Crous P."/>
            <person name="Grigoriev I."/>
        </authorList>
    </citation>
    <scope>NUCLEOTIDE SEQUENCE</scope>
    <source>
        <strain evidence="1">CBS 113979</strain>
    </source>
</reference>
<organism evidence="1 2">
    <name type="scientific">Aulographum hederae CBS 113979</name>
    <dbReference type="NCBI Taxonomy" id="1176131"/>
    <lineage>
        <taxon>Eukaryota</taxon>
        <taxon>Fungi</taxon>
        <taxon>Dikarya</taxon>
        <taxon>Ascomycota</taxon>
        <taxon>Pezizomycotina</taxon>
        <taxon>Dothideomycetes</taxon>
        <taxon>Pleosporomycetidae</taxon>
        <taxon>Aulographales</taxon>
        <taxon>Aulographaceae</taxon>
    </lineage>
</organism>
<evidence type="ECO:0000313" key="1">
    <source>
        <dbReference type="EMBL" id="KAF1981468.1"/>
    </source>
</evidence>
<proteinExistence type="predicted"/>
<dbReference type="Proteomes" id="UP000800041">
    <property type="component" value="Unassembled WGS sequence"/>
</dbReference>
<protein>
    <submittedName>
        <fullName evidence="1">Uncharacterized protein</fullName>
    </submittedName>
</protein>
<gene>
    <name evidence="1" type="ORF">K402DRAFT_236221</name>
</gene>
<sequence>MGSISRPTNSICNSESIYSSTRMGCLLGHHNKSLREVMAQVQHQPPTDPKNSRRETVLNHLRMVKFCHFFVHSIVSVTEQGERARTNRVVLT</sequence>
<dbReference type="AlphaFoldDB" id="A0A6G1GL77"/>